<organism evidence="5">
    <name type="scientific">marine sediment metagenome</name>
    <dbReference type="NCBI Taxonomy" id="412755"/>
    <lineage>
        <taxon>unclassified sequences</taxon>
        <taxon>metagenomes</taxon>
        <taxon>ecological metagenomes</taxon>
    </lineage>
</organism>
<dbReference type="GO" id="GO:0005737">
    <property type="term" value="C:cytoplasm"/>
    <property type="evidence" value="ECO:0007669"/>
    <property type="project" value="TreeGrafter"/>
</dbReference>
<comment type="caution">
    <text evidence="5">The sequence shown here is derived from an EMBL/GenBank/DDBJ whole genome shotgun (WGS) entry which is preliminary data.</text>
</comment>
<accession>A0A0F9I6X5</accession>
<sequence length="168" mass="18791">MIAACALTLEKYPLMNASWEKENINVYEEVRIGFGVDTDSGIIIPHLINPHKKGLIYIENAVQELVEKARKGLTIPEELKCGAFSISNLGMYLLDVFIPIIYPGEVAMLGIGRAKKTPVWIDNEFVPRDMMRIALSLDHRIVDGGYGAKFLQDLNEALGKDGVREIFQ</sequence>
<keyword evidence="3" id="KW-0012">Acyltransferase</keyword>
<dbReference type="InterPro" id="IPR001078">
    <property type="entry name" value="2-oxoacid_DH_actylTfrase"/>
</dbReference>
<comment type="cofactor">
    <cofactor evidence="1">
        <name>(R)-lipoate</name>
        <dbReference type="ChEBI" id="CHEBI:83088"/>
    </cofactor>
</comment>
<gene>
    <name evidence="5" type="ORF">LCGC14_1977440</name>
</gene>
<dbReference type="SUPFAM" id="SSF52777">
    <property type="entry name" value="CoA-dependent acyltransferases"/>
    <property type="match status" value="1"/>
</dbReference>
<proteinExistence type="predicted"/>
<evidence type="ECO:0000259" key="4">
    <source>
        <dbReference type="Pfam" id="PF00198"/>
    </source>
</evidence>
<evidence type="ECO:0000256" key="1">
    <source>
        <dbReference type="ARBA" id="ARBA00001938"/>
    </source>
</evidence>
<dbReference type="InterPro" id="IPR050743">
    <property type="entry name" value="2-oxoacid_DH_E2_comp"/>
</dbReference>
<feature type="domain" description="2-oxoacid dehydrogenase acyltransferase catalytic" evidence="4">
    <location>
        <begin position="2"/>
        <end position="158"/>
    </location>
</feature>
<name>A0A0F9I6X5_9ZZZZ</name>
<evidence type="ECO:0000256" key="3">
    <source>
        <dbReference type="ARBA" id="ARBA00023315"/>
    </source>
</evidence>
<dbReference type="InterPro" id="IPR023213">
    <property type="entry name" value="CAT-like_dom_sf"/>
</dbReference>
<dbReference type="GO" id="GO:0031405">
    <property type="term" value="F:lipoic acid binding"/>
    <property type="evidence" value="ECO:0007669"/>
    <property type="project" value="TreeGrafter"/>
</dbReference>
<dbReference type="PANTHER" id="PTHR43178">
    <property type="entry name" value="DIHYDROLIPOAMIDE ACETYLTRANSFERASE COMPONENT OF PYRUVATE DEHYDROGENASE COMPLEX"/>
    <property type="match status" value="1"/>
</dbReference>
<reference evidence="5" key="1">
    <citation type="journal article" date="2015" name="Nature">
        <title>Complex archaea that bridge the gap between prokaryotes and eukaryotes.</title>
        <authorList>
            <person name="Spang A."/>
            <person name="Saw J.H."/>
            <person name="Jorgensen S.L."/>
            <person name="Zaremba-Niedzwiedzka K."/>
            <person name="Martijn J."/>
            <person name="Lind A.E."/>
            <person name="van Eijk R."/>
            <person name="Schleper C."/>
            <person name="Guy L."/>
            <person name="Ettema T.J."/>
        </authorList>
    </citation>
    <scope>NUCLEOTIDE SEQUENCE</scope>
</reference>
<dbReference type="Pfam" id="PF00198">
    <property type="entry name" value="2-oxoacid_dh"/>
    <property type="match status" value="1"/>
</dbReference>
<dbReference type="AlphaFoldDB" id="A0A0F9I6X5"/>
<keyword evidence="2" id="KW-0808">Transferase</keyword>
<dbReference type="GO" id="GO:0016407">
    <property type="term" value="F:acetyltransferase activity"/>
    <property type="evidence" value="ECO:0007669"/>
    <property type="project" value="TreeGrafter"/>
</dbReference>
<dbReference type="PANTHER" id="PTHR43178:SF5">
    <property type="entry name" value="LIPOAMIDE ACYLTRANSFERASE COMPONENT OF BRANCHED-CHAIN ALPHA-KETO ACID DEHYDROGENASE COMPLEX, MITOCHONDRIAL"/>
    <property type="match status" value="1"/>
</dbReference>
<dbReference type="EMBL" id="LAZR01022062">
    <property type="protein sequence ID" value="KKL83172.1"/>
    <property type="molecule type" value="Genomic_DNA"/>
</dbReference>
<dbReference type="Gene3D" id="3.30.559.10">
    <property type="entry name" value="Chloramphenicol acetyltransferase-like domain"/>
    <property type="match status" value="1"/>
</dbReference>
<protein>
    <recommendedName>
        <fullName evidence="4">2-oxoacid dehydrogenase acyltransferase catalytic domain-containing protein</fullName>
    </recommendedName>
</protein>
<evidence type="ECO:0000256" key="2">
    <source>
        <dbReference type="ARBA" id="ARBA00022679"/>
    </source>
</evidence>
<evidence type="ECO:0000313" key="5">
    <source>
        <dbReference type="EMBL" id="KKL83172.1"/>
    </source>
</evidence>